<name>A0A1L3KMX8_9RHAB</name>
<keyword evidence="4" id="KW-0946">Virion</keyword>
<dbReference type="RefSeq" id="YP_009337138.1">
    <property type="nucleotide sequence ID" value="NC_033034.1"/>
</dbReference>
<keyword evidence="5" id="KW-0261">Viral envelope protein</keyword>
<dbReference type="Pfam" id="PF24833">
    <property type="entry name" value="Rhabdo_glycop_CD"/>
    <property type="match status" value="1"/>
</dbReference>
<keyword evidence="14" id="KW-1185">Reference proteome</keyword>
<evidence type="ECO:0000256" key="1">
    <source>
        <dbReference type="ARBA" id="ARBA00004563"/>
    </source>
</evidence>
<dbReference type="Pfam" id="PF00974">
    <property type="entry name" value="Rhabdo_glycop_FD"/>
    <property type="match status" value="1"/>
</dbReference>
<keyword evidence="8" id="KW-0325">Glycoprotein</keyword>
<comment type="subcellular location">
    <subcellularLocation>
        <location evidence="1">Virion membrane</location>
        <topology evidence="1">Single-pass type I membrane protein</topology>
    </subcellularLocation>
</comment>
<reference evidence="13" key="1">
    <citation type="journal article" date="2016" name="Nature">
        <title>Redefining the invertebrate RNA virosphere.</title>
        <authorList>
            <person name="Shi M."/>
            <person name="Lin X.D."/>
            <person name="Tian J.H."/>
            <person name="Chen L.J."/>
            <person name="Chen X."/>
            <person name="Li C.X."/>
            <person name="Qin X.C."/>
            <person name="Li J."/>
            <person name="Cao J.P."/>
            <person name="Eden J.S."/>
            <person name="Buchmann J."/>
            <person name="Wang W."/>
            <person name="Xu J."/>
            <person name="Holmes E.C."/>
            <person name="Zhang Y.Z."/>
        </authorList>
    </citation>
    <scope>NUCLEOTIDE SEQUENCE [LARGE SCALE GENOMIC DNA]</scope>
    <source>
        <strain evidence="13">SCM172232</strain>
    </source>
</reference>
<feature type="transmembrane region" description="Helical" evidence="10">
    <location>
        <begin position="476"/>
        <end position="498"/>
    </location>
</feature>
<dbReference type="InterPro" id="IPR055447">
    <property type="entry name" value="Rhabdo_glycop_CD"/>
</dbReference>
<evidence type="ECO:0000256" key="8">
    <source>
        <dbReference type="ARBA" id="ARBA00023180"/>
    </source>
</evidence>
<evidence type="ECO:0000313" key="14">
    <source>
        <dbReference type="Proteomes" id="UP000203109"/>
    </source>
</evidence>
<feature type="domain" description="Spike glycoprotein fusion" evidence="11">
    <location>
        <begin position="70"/>
        <end position="167"/>
    </location>
</feature>
<evidence type="ECO:0000256" key="4">
    <source>
        <dbReference type="ARBA" id="ARBA00022844"/>
    </source>
</evidence>
<organism evidence="13">
    <name type="scientific">Hubei diptera virus 9</name>
    <dbReference type="NCBI Taxonomy" id="1922889"/>
    <lineage>
        <taxon>Viruses</taxon>
        <taxon>Riboviria</taxon>
        <taxon>Orthornavirae</taxon>
        <taxon>Negarnaviricota</taxon>
        <taxon>Haploviricotina</taxon>
        <taxon>Monjiviricetes</taxon>
        <taxon>Mononegavirales</taxon>
        <taxon>Rhabdoviridae</taxon>
        <taxon>Alpharhabdovirinae</taxon>
        <taxon>Sigmavirus</taxon>
        <taxon>Sigmavirus hubei</taxon>
    </lineage>
</organism>
<keyword evidence="3" id="KW-0732">Signal</keyword>
<dbReference type="OrthoDB" id="21147at10239"/>
<dbReference type="EMBL" id="KX884429">
    <property type="protein sequence ID" value="APG78734.1"/>
    <property type="molecule type" value="Genomic_RNA"/>
</dbReference>
<evidence type="ECO:0000259" key="11">
    <source>
        <dbReference type="Pfam" id="PF00974"/>
    </source>
</evidence>
<evidence type="ECO:0000256" key="2">
    <source>
        <dbReference type="ARBA" id="ARBA00022692"/>
    </source>
</evidence>
<evidence type="ECO:0000313" key="13">
    <source>
        <dbReference type="EMBL" id="APG78734.1"/>
    </source>
</evidence>
<feature type="region of interest" description="Disordered" evidence="9">
    <location>
        <begin position="517"/>
        <end position="536"/>
    </location>
</feature>
<evidence type="ECO:0000256" key="5">
    <source>
        <dbReference type="ARBA" id="ARBA00022879"/>
    </source>
</evidence>
<dbReference type="Gene3D" id="2.30.30.640">
    <property type="match status" value="1"/>
</dbReference>
<dbReference type="SUPFAM" id="SSF161008">
    <property type="entry name" value="Viral glycoprotein ectodomain-like"/>
    <property type="match status" value="1"/>
</dbReference>
<accession>A0A1L3KMX8</accession>
<proteinExistence type="predicted"/>
<evidence type="ECO:0000256" key="7">
    <source>
        <dbReference type="ARBA" id="ARBA00023136"/>
    </source>
</evidence>
<feature type="domain" description="Spike glycoprotein G central" evidence="12">
    <location>
        <begin position="274"/>
        <end position="393"/>
    </location>
</feature>
<dbReference type="GeneID" id="30854614"/>
<dbReference type="KEGG" id="vg:30854614"/>
<dbReference type="GO" id="GO:0019031">
    <property type="term" value="C:viral envelope"/>
    <property type="evidence" value="ECO:0007669"/>
    <property type="project" value="UniProtKB-KW"/>
</dbReference>
<evidence type="ECO:0000256" key="3">
    <source>
        <dbReference type="ARBA" id="ARBA00022729"/>
    </source>
</evidence>
<evidence type="ECO:0000256" key="9">
    <source>
        <dbReference type="SAM" id="MobiDB-lite"/>
    </source>
</evidence>
<keyword evidence="2 10" id="KW-0812">Transmembrane</keyword>
<dbReference type="GO" id="GO:0055036">
    <property type="term" value="C:virion membrane"/>
    <property type="evidence" value="ECO:0007669"/>
    <property type="project" value="UniProtKB-SubCell"/>
</dbReference>
<dbReference type="Gene3D" id="2.30.29.130">
    <property type="match status" value="1"/>
</dbReference>
<sequence>MLKLIFIGFTITSINCHMIVLPSRFNNSWHIAHFDQIQCPFGELDVPPELGEKIGVEIMKPSSEIISDIRGFLCHKISLLTTCSFSFWGTREVEYATKTVSISKTECESAIFNYKIKGPEIFEHPSSLCIWMDKNTVEKEVITVVDHPVHLDPYNMELVDTIFINGHTNIFEPLFIHDSSYWISESPIQISQSCPDFEIYTGVLYNTNNAKIDGFRPTTRLWTNHFRTFSFQDVCKMNFCNKTGIKFPNNEWLKIRISNSISQNYQSWTHSLPTCGTPEEINLPKYRDVEQHTVESILGIFFHSKCVETVSRLRNKQSITPFDLSFLAQSHPGKGLAYRLGPHGLESQWTNYIRARPLQNHTDKNVIGETTSGELIKFHDWYTIGNIIHGPNGIIQKGNVTLFPPHQSLRSLIDQDITHTIDHSRIHVKIPRYVQNHQDISVLQTHGPTDRVNVGEKITEKITDGFQHVSNDWQNYLFYGIITLTLLCIIVPLLKLIVMRFFDYLVCSAQPPDQRSIPLTHSSENRISRPTAQSWF</sequence>
<evidence type="ECO:0000256" key="10">
    <source>
        <dbReference type="SAM" id="Phobius"/>
    </source>
</evidence>
<dbReference type="Proteomes" id="UP000203109">
    <property type="component" value="Segment"/>
</dbReference>
<dbReference type="InterPro" id="IPR001903">
    <property type="entry name" value="Rhabdo_glycop_FD"/>
</dbReference>
<evidence type="ECO:0000256" key="6">
    <source>
        <dbReference type="ARBA" id="ARBA00022989"/>
    </source>
</evidence>
<keyword evidence="6 10" id="KW-1133">Transmembrane helix</keyword>
<protein>
    <submittedName>
        <fullName evidence="13">Putative glycoprotein</fullName>
    </submittedName>
</protein>
<keyword evidence="7 10" id="KW-0472">Membrane</keyword>
<evidence type="ECO:0000259" key="12">
    <source>
        <dbReference type="Pfam" id="PF24833"/>
    </source>
</evidence>